<evidence type="ECO:0000256" key="1">
    <source>
        <dbReference type="ARBA" id="ARBA00009617"/>
    </source>
</evidence>
<comment type="caution">
    <text evidence="3">The sequence shown here is derived from an EMBL/GenBank/DDBJ whole genome shotgun (WGS) entry which is preliminary data.</text>
</comment>
<feature type="transmembrane region" description="Helical" evidence="2">
    <location>
        <begin position="292"/>
        <end position="311"/>
    </location>
</feature>
<feature type="transmembrane region" description="Helical" evidence="2">
    <location>
        <begin position="356"/>
        <end position="379"/>
    </location>
</feature>
<feature type="transmembrane region" description="Helical" evidence="2">
    <location>
        <begin position="230"/>
        <end position="252"/>
    </location>
</feature>
<dbReference type="SUPFAM" id="SSF103473">
    <property type="entry name" value="MFS general substrate transporter"/>
    <property type="match status" value="1"/>
</dbReference>
<dbReference type="GO" id="GO:0005886">
    <property type="term" value="C:plasma membrane"/>
    <property type="evidence" value="ECO:0007669"/>
    <property type="project" value="TreeGrafter"/>
</dbReference>
<protein>
    <submittedName>
        <fullName evidence="3">Na+/melibiose symporter-like transporter</fullName>
    </submittedName>
</protein>
<dbReference type="GO" id="GO:0008643">
    <property type="term" value="P:carbohydrate transport"/>
    <property type="evidence" value="ECO:0007669"/>
    <property type="project" value="InterPro"/>
</dbReference>
<feature type="transmembrane region" description="Helical" evidence="2">
    <location>
        <begin position="178"/>
        <end position="201"/>
    </location>
</feature>
<gene>
    <name evidence="3" type="ORF">J2S73_002787</name>
</gene>
<feature type="transmembrane region" description="Helical" evidence="2">
    <location>
        <begin position="154"/>
        <end position="172"/>
    </location>
</feature>
<keyword evidence="2" id="KW-1133">Transmembrane helix</keyword>
<dbReference type="Pfam" id="PF13347">
    <property type="entry name" value="MFS_2"/>
    <property type="match status" value="1"/>
</dbReference>
<evidence type="ECO:0000256" key="2">
    <source>
        <dbReference type="SAM" id="Phobius"/>
    </source>
</evidence>
<feature type="transmembrane region" description="Helical" evidence="2">
    <location>
        <begin position="12"/>
        <end position="36"/>
    </location>
</feature>
<dbReference type="InterPro" id="IPR036259">
    <property type="entry name" value="MFS_trans_sf"/>
</dbReference>
<comment type="similarity">
    <text evidence="1">Belongs to the sodium:galactoside symporter (TC 2.A.2) family.</text>
</comment>
<evidence type="ECO:0000313" key="3">
    <source>
        <dbReference type="EMBL" id="MDQ0316330.1"/>
    </source>
</evidence>
<proteinExistence type="inferred from homology"/>
<dbReference type="Gene3D" id="1.20.1250.20">
    <property type="entry name" value="MFS general substrate transporter like domains"/>
    <property type="match status" value="2"/>
</dbReference>
<feature type="transmembrane region" description="Helical" evidence="2">
    <location>
        <begin position="264"/>
        <end position="283"/>
    </location>
</feature>
<dbReference type="InterPro" id="IPR039672">
    <property type="entry name" value="MFS_2"/>
</dbReference>
<feature type="transmembrane region" description="Helical" evidence="2">
    <location>
        <begin position="48"/>
        <end position="73"/>
    </location>
</feature>
<feature type="transmembrane region" description="Helical" evidence="2">
    <location>
        <begin position="399"/>
        <end position="421"/>
    </location>
</feature>
<evidence type="ECO:0000313" key="4">
    <source>
        <dbReference type="Proteomes" id="UP001229244"/>
    </source>
</evidence>
<dbReference type="PANTHER" id="PTHR11328">
    <property type="entry name" value="MAJOR FACILITATOR SUPERFAMILY DOMAIN-CONTAINING PROTEIN"/>
    <property type="match status" value="1"/>
</dbReference>
<dbReference type="PANTHER" id="PTHR11328:SF24">
    <property type="entry name" value="MAJOR FACILITATOR SUPERFAMILY (MFS) PROFILE DOMAIN-CONTAINING PROTEIN"/>
    <property type="match status" value="1"/>
</dbReference>
<dbReference type="RefSeq" id="WP_306886155.1">
    <property type="nucleotide sequence ID" value="NZ_JAUSUL010000002.1"/>
</dbReference>
<feature type="transmembrane region" description="Helical" evidence="2">
    <location>
        <begin position="317"/>
        <end position="335"/>
    </location>
</feature>
<feature type="transmembrane region" description="Helical" evidence="2">
    <location>
        <begin position="110"/>
        <end position="133"/>
    </location>
</feature>
<dbReference type="GO" id="GO:0015293">
    <property type="term" value="F:symporter activity"/>
    <property type="evidence" value="ECO:0007669"/>
    <property type="project" value="InterPro"/>
</dbReference>
<organism evidence="3 4">
    <name type="scientific">Amorphus orientalis</name>
    <dbReference type="NCBI Taxonomy" id="649198"/>
    <lineage>
        <taxon>Bacteria</taxon>
        <taxon>Pseudomonadati</taxon>
        <taxon>Pseudomonadota</taxon>
        <taxon>Alphaproteobacteria</taxon>
        <taxon>Hyphomicrobiales</taxon>
        <taxon>Amorphaceae</taxon>
        <taxon>Amorphus</taxon>
    </lineage>
</organism>
<keyword evidence="2" id="KW-0812">Transmembrane</keyword>
<dbReference type="EMBL" id="JAUSUL010000002">
    <property type="protein sequence ID" value="MDQ0316330.1"/>
    <property type="molecule type" value="Genomic_DNA"/>
</dbReference>
<accession>A0AAE3VR57</accession>
<reference evidence="3" key="1">
    <citation type="submission" date="2023-07" db="EMBL/GenBank/DDBJ databases">
        <title>Genomic Encyclopedia of Type Strains, Phase IV (KMG-IV): sequencing the most valuable type-strain genomes for metagenomic binning, comparative biology and taxonomic classification.</title>
        <authorList>
            <person name="Goeker M."/>
        </authorList>
    </citation>
    <scope>NUCLEOTIDE SEQUENCE</scope>
    <source>
        <strain evidence="3">DSM 21202</strain>
    </source>
</reference>
<dbReference type="AlphaFoldDB" id="A0AAE3VR57"/>
<sequence>MSSAPKSRDSGILSVILYALPALPLATLQFPLFILVPTYYSEGLGLPLAAVGAALLAVRLFDAVSDPVVGVLADRWQPRFGRRRLWLLASAPLTALTSYMLFVPGDSASIAYLLTWGILASIASTASLVPFNAWGAELSTDYHGRSRIAGAREGLIVTGTLLAAGVPAILAQNDIGLALSWIALTVVLLLPTTAIAAVLFVPEPKDRSKQRVRLREGLGHIRRNRPFLRLIAAFAINGLANGFPATLFLFFVGRVLATPEWQGGLLFLYFLCGIAGIPLWLAASRRLGKHRAWSFAMIGACAVFAFVPALGPGDLTAFIIICVLTGFAVGADLVLPASIQADVVDLDTASSGTQRTALYFALWGLATKVALAAAVGIAFPLLQAFGFQPDDKSATDGLFALAVLYAWVPVALKLGAIALMWRFPLDQKEQERLARQIDANS</sequence>
<keyword evidence="4" id="KW-1185">Reference proteome</keyword>
<feature type="transmembrane region" description="Helical" evidence="2">
    <location>
        <begin position="85"/>
        <end position="104"/>
    </location>
</feature>
<keyword evidence="2" id="KW-0472">Membrane</keyword>
<name>A0AAE3VR57_9HYPH</name>
<dbReference type="Proteomes" id="UP001229244">
    <property type="component" value="Unassembled WGS sequence"/>
</dbReference>